<name>A0A085MDP5_9BILA</name>
<accession>A0A085MDP5</accession>
<evidence type="ECO:0000313" key="1">
    <source>
        <dbReference type="EMBL" id="KFD55341.1"/>
    </source>
</evidence>
<proteinExistence type="predicted"/>
<gene>
    <name evidence="1" type="ORF">M513_03681</name>
    <name evidence="2" type="ORF">M514_03681</name>
</gene>
<dbReference type="EMBL" id="KL367502">
    <property type="protein sequence ID" value="KFD68659.1"/>
    <property type="molecule type" value="Genomic_DNA"/>
</dbReference>
<protein>
    <submittedName>
        <fullName evidence="1">Uncharacterized protein</fullName>
    </submittedName>
</protein>
<evidence type="ECO:0000313" key="3">
    <source>
        <dbReference type="Proteomes" id="UP000030764"/>
    </source>
</evidence>
<dbReference type="Proteomes" id="UP000030764">
    <property type="component" value="Unassembled WGS sequence"/>
</dbReference>
<evidence type="ECO:0000313" key="2">
    <source>
        <dbReference type="EMBL" id="KFD68659.1"/>
    </source>
</evidence>
<sequence>MVKGLELENVRQRLRASAGYAAPSKKPLVFQFPSTLKEVILIIENAAFTDQEQQSNVEKSMHFCPELNVAELLLHIILSSINPCLVNATTIRLT</sequence>
<dbReference type="AlphaFoldDB" id="A0A085MDP5"/>
<dbReference type="Proteomes" id="UP000030758">
    <property type="component" value="Unassembled WGS sequence"/>
</dbReference>
<organism evidence="1 3">
    <name type="scientific">Trichuris suis</name>
    <name type="common">pig whipworm</name>
    <dbReference type="NCBI Taxonomy" id="68888"/>
    <lineage>
        <taxon>Eukaryota</taxon>
        <taxon>Metazoa</taxon>
        <taxon>Ecdysozoa</taxon>
        <taxon>Nematoda</taxon>
        <taxon>Enoplea</taxon>
        <taxon>Dorylaimia</taxon>
        <taxon>Trichinellida</taxon>
        <taxon>Trichuridae</taxon>
        <taxon>Trichuris</taxon>
    </lineage>
</organism>
<reference evidence="1 3" key="1">
    <citation type="journal article" date="2014" name="Nat. Genet.">
        <title>Genome and transcriptome of the porcine whipworm Trichuris suis.</title>
        <authorList>
            <person name="Jex A.R."/>
            <person name="Nejsum P."/>
            <person name="Schwarz E.M."/>
            <person name="Hu L."/>
            <person name="Young N.D."/>
            <person name="Hall R.S."/>
            <person name="Korhonen P.K."/>
            <person name="Liao S."/>
            <person name="Thamsborg S."/>
            <person name="Xia J."/>
            <person name="Xu P."/>
            <person name="Wang S."/>
            <person name="Scheerlinck J.P."/>
            <person name="Hofmann A."/>
            <person name="Sternberg P.W."/>
            <person name="Wang J."/>
            <person name="Gasser R.B."/>
        </authorList>
    </citation>
    <scope>NUCLEOTIDE SEQUENCE [LARGE SCALE GENOMIC DNA]</scope>
    <source>
        <strain evidence="2">DCEP-RM93F</strain>
        <strain evidence="1">DCEP-RM93M</strain>
    </source>
</reference>
<dbReference type="EMBL" id="KL363200">
    <property type="protein sequence ID" value="KFD55341.1"/>
    <property type="molecule type" value="Genomic_DNA"/>
</dbReference>
<keyword evidence="3" id="KW-1185">Reference proteome</keyword>